<organism evidence="2 3">
    <name type="scientific">Riccia sorocarpa</name>
    <dbReference type="NCBI Taxonomy" id="122646"/>
    <lineage>
        <taxon>Eukaryota</taxon>
        <taxon>Viridiplantae</taxon>
        <taxon>Streptophyta</taxon>
        <taxon>Embryophyta</taxon>
        <taxon>Marchantiophyta</taxon>
        <taxon>Marchantiopsida</taxon>
        <taxon>Marchantiidae</taxon>
        <taxon>Marchantiales</taxon>
        <taxon>Ricciaceae</taxon>
        <taxon>Riccia</taxon>
    </lineage>
</organism>
<feature type="domain" description="AAA+ ATPase" evidence="1">
    <location>
        <begin position="322"/>
        <end position="602"/>
    </location>
</feature>
<dbReference type="PANTHER" id="PTHR36766:SF30">
    <property type="entry name" value="TIR-NBS TYPE DISEASE RESISTANCE PROTEIN-RELATED"/>
    <property type="match status" value="1"/>
</dbReference>
<dbReference type="InterPro" id="IPR027417">
    <property type="entry name" value="P-loop_NTPase"/>
</dbReference>
<dbReference type="Pfam" id="PF00931">
    <property type="entry name" value="NB-ARC"/>
    <property type="match status" value="1"/>
</dbReference>
<evidence type="ECO:0000313" key="3">
    <source>
        <dbReference type="Proteomes" id="UP001633002"/>
    </source>
</evidence>
<keyword evidence="3" id="KW-1185">Reference proteome</keyword>
<dbReference type="Gene3D" id="3.40.50.300">
    <property type="entry name" value="P-loop containing nucleotide triphosphate hydrolases"/>
    <property type="match status" value="1"/>
</dbReference>
<proteinExistence type="predicted"/>
<comment type="caution">
    <text evidence="2">The sequence shown here is derived from an EMBL/GenBank/DDBJ whole genome shotgun (WGS) entry which is preliminary data.</text>
</comment>
<name>A0ABD3H8W3_9MARC</name>
<accession>A0ABD3H8W3</accession>
<dbReference type="EMBL" id="JBJQOH010000004">
    <property type="protein sequence ID" value="KAL3686800.1"/>
    <property type="molecule type" value="Genomic_DNA"/>
</dbReference>
<dbReference type="Gene3D" id="3.80.10.10">
    <property type="entry name" value="Ribonuclease Inhibitor"/>
    <property type="match status" value="2"/>
</dbReference>
<evidence type="ECO:0000259" key="1">
    <source>
        <dbReference type="SMART" id="SM00382"/>
    </source>
</evidence>
<dbReference type="InterPro" id="IPR032675">
    <property type="entry name" value="LRR_dom_sf"/>
</dbReference>
<dbReference type="SMART" id="SM00382">
    <property type="entry name" value="AAA"/>
    <property type="match status" value="1"/>
</dbReference>
<reference evidence="2 3" key="1">
    <citation type="submission" date="2024-09" db="EMBL/GenBank/DDBJ databases">
        <title>Chromosome-scale assembly of Riccia sorocarpa.</title>
        <authorList>
            <person name="Paukszto L."/>
        </authorList>
    </citation>
    <scope>NUCLEOTIDE SEQUENCE [LARGE SCALE GENOMIC DNA]</scope>
    <source>
        <strain evidence="2">LP-2024</strain>
        <tissue evidence="2">Aerial parts of the thallus</tissue>
    </source>
</reference>
<protein>
    <recommendedName>
        <fullName evidence="1">AAA+ ATPase domain-containing protein</fullName>
    </recommendedName>
</protein>
<sequence length="1077" mass="122109">MATKCFHRFLSCRGLQSDYRTLTPAQSFKGVTPFPLQYDPDGALPKKHTMEELQKVLNELDHIFLTDGSKSDKKQTASDKFCLAKEFCYKNVPLLGQICDKVGNAANDQTLDAGTAQTNGMDLVKEIAGLLEGAGQLEWVGAFFIVVGLTLDRFSKATKYPDQLRRSMDDLRDLGRFVRRIHERELDSGDPLSSEILHKAVKLICEHANLYTLRKSGKAQLNKKSFFNRFIFAETDIENLTTLQNEIKALYPKLDRVEFDQVHRRMGALTKVVRDASTWQFGENFTLSDKTLAELVGTGKQVDKASTELMTKLKENPELESKIHALVLVGEPGIGKSTIGQQVAAKFKREKGFSEYDCCKIDMSRTEKELEIRKKQKELCAKLSRGQVRKICSPDVGKRELEKVFQARDKPSLIYFDDAHEPDDLNQLLPDHLDRCMHPGSFLLVTTANKEIINCLRKKHIICFDYRVRELQEEDARMLLMKQILGDGSTTPNSHLEKELTRDPVLQKLLKFCGGVPLVIVVVGSFISSRGHDYLQKHLAAPELCSLSFDAAYRRLGEALQEEFLQKLIVAANHVVSSLSDGDPISDDKRLTRSLQFLCDQLENCPRMKDLFLDIVAVHLGRKYKDVALLTTAEDKMYMHTLNRLCMVRYSTEEKNGGSEPVVQVHGLLVGKARFMDNTPRPGRRMVLEGVEKPPSYLEHAKSSQVFAKPEIVKLEHCGDLHSKFQHLHLDTSNLLHLELLGTDITNCVGSQAVPVSLKYLKICGQYRLPYPLHLLQKLDLQYDLTHNIESIQSMPHLKELKLENSASLKTLGPQLQDLRTARIKNCPTFEKLMGLNQVSELQIVNCPRLQISCLNKLQTLKSLSLVEFQFTEFPEGFVIPAGVQVLDLSGNRNLEKLPTFGPMSCIKKLSLRFCCRLHLQWDKLCLEIPRLEELYLEGCLGVEQVFSLPEHFPKLKVLDLQGCRRIPPTELLRLAQKTEREDPPLRIVGGRVEEEDALQPGGCTGAIHYVKNKCRSAKSYFTNCKHDKTMEEAPLEKKTKIHSTACKHEKAPQVARQEKYTRLSTFPRSVAKAKYQ</sequence>
<dbReference type="SUPFAM" id="SSF52058">
    <property type="entry name" value="L domain-like"/>
    <property type="match status" value="1"/>
</dbReference>
<dbReference type="SUPFAM" id="SSF52540">
    <property type="entry name" value="P-loop containing nucleoside triphosphate hydrolases"/>
    <property type="match status" value="1"/>
</dbReference>
<evidence type="ECO:0000313" key="2">
    <source>
        <dbReference type="EMBL" id="KAL3686800.1"/>
    </source>
</evidence>
<dbReference type="InterPro" id="IPR003593">
    <property type="entry name" value="AAA+_ATPase"/>
</dbReference>
<dbReference type="PRINTS" id="PR00364">
    <property type="entry name" value="DISEASERSIST"/>
</dbReference>
<dbReference type="Proteomes" id="UP001633002">
    <property type="component" value="Unassembled WGS sequence"/>
</dbReference>
<dbReference type="InterPro" id="IPR002182">
    <property type="entry name" value="NB-ARC"/>
</dbReference>
<gene>
    <name evidence="2" type="ORF">R1sor_013109</name>
</gene>
<dbReference type="PANTHER" id="PTHR36766">
    <property type="entry name" value="PLANT BROAD-SPECTRUM MILDEW RESISTANCE PROTEIN RPW8"/>
    <property type="match status" value="1"/>
</dbReference>
<dbReference type="AlphaFoldDB" id="A0ABD3H8W3"/>